<evidence type="ECO:0000256" key="9">
    <source>
        <dbReference type="SAM" id="Phobius"/>
    </source>
</evidence>
<dbReference type="Gene3D" id="3.30.450.20">
    <property type="entry name" value="PAS domain"/>
    <property type="match status" value="1"/>
</dbReference>
<dbReference type="PROSITE" id="PS50005">
    <property type="entry name" value="TPR"/>
    <property type="match status" value="1"/>
</dbReference>
<evidence type="ECO:0000256" key="3">
    <source>
        <dbReference type="ARBA" id="ARBA00022553"/>
    </source>
</evidence>
<reference evidence="12" key="1">
    <citation type="submission" date="2017-06" db="EMBL/GenBank/DDBJ databases">
        <authorList>
            <person name="Varghese N."/>
            <person name="Submissions S."/>
        </authorList>
    </citation>
    <scope>NUCLEOTIDE SEQUENCE [LARGE SCALE GENOMIC DNA]</scope>
    <source>
        <strain evidence="12">DSM 28041</strain>
    </source>
</reference>
<sequence length="629" mass="68866">MLSLRICTVLLLGLNVIAKGQQSSPAIRYEFRDYPIDSLRLLSRSTAVPDTFRVYCLSRLAVETSTNDLSGAISTAEEALKLAQKIGYRRGQMNILRTLANFNTESGNYDEALAYYQQGVDLATAQNQPVQLALLYLNMGATASTTGDAELSLKYLLRSYQNMKLSGTSRIGVEDSAIVFHNLGNTYFQLHRFDLARKFALKSVAMYRLIPKSLGAGQASLLMGRIYQQQAATRTNLDSASKYLHQTVGYAQRSGNPKEEAGALINVAELYQQQRNYPAMRDAAARCLELANRVGAIPFQGAASTLLAKAYAALGDYQQAYSYEVGATALNRVLEAQENKKALAQLHVKYDVQAREQQIKLLRQQARADAALVREQQQQKRALLGVASLLLLGLTAGTLLYWRLRRSRALLAKTNGLLASANAEIQESVTEKEVLVQEIHHRVKNNLQLVSSLLSWQSSASNDPTVTALMAGNQARIQSMALVHEFLYRAENLAQIRLDSYLAELLPALRLSLATPHRQIELSTDLAPVAMCAKDGSAFGLLVSEIVTNAYKHAFREQAAGHLHIALKGVSTKGFHLTVTDNGAGLPATGFEGQGLGMQIVRKLAKQLKATVTASPNVPTGTCIEIFHP</sequence>
<dbReference type="InterPro" id="IPR003594">
    <property type="entry name" value="HATPase_dom"/>
</dbReference>
<evidence type="ECO:0000259" key="10">
    <source>
        <dbReference type="PROSITE" id="PS50109"/>
    </source>
</evidence>
<protein>
    <recommendedName>
        <fullName evidence="2">histidine kinase</fullName>
        <ecNumber evidence="2">2.7.13.3</ecNumber>
    </recommendedName>
</protein>
<dbReference type="InterPro" id="IPR005467">
    <property type="entry name" value="His_kinase_dom"/>
</dbReference>
<evidence type="ECO:0000256" key="2">
    <source>
        <dbReference type="ARBA" id="ARBA00012438"/>
    </source>
</evidence>
<dbReference type="SUPFAM" id="SSF55874">
    <property type="entry name" value="ATPase domain of HSP90 chaperone/DNA topoisomerase II/histidine kinase"/>
    <property type="match status" value="1"/>
</dbReference>
<name>A0A239AYC3_9BACT</name>
<dbReference type="RefSeq" id="WP_089334238.1">
    <property type="nucleotide sequence ID" value="NZ_FZNS01000016.1"/>
</dbReference>
<dbReference type="EMBL" id="FZNS01000016">
    <property type="protein sequence ID" value="SNS00024.1"/>
    <property type="molecule type" value="Genomic_DNA"/>
</dbReference>
<keyword evidence="6 11" id="KW-0418">Kinase</keyword>
<feature type="transmembrane region" description="Helical" evidence="9">
    <location>
        <begin position="382"/>
        <end position="402"/>
    </location>
</feature>
<dbReference type="GO" id="GO:0005524">
    <property type="term" value="F:ATP binding"/>
    <property type="evidence" value="ECO:0007669"/>
    <property type="project" value="UniProtKB-KW"/>
</dbReference>
<dbReference type="GO" id="GO:0004673">
    <property type="term" value="F:protein histidine kinase activity"/>
    <property type="evidence" value="ECO:0007669"/>
    <property type="project" value="UniProtKB-EC"/>
</dbReference>
<dbReference type="SUPFAM" id="SSF48452">
    <property type="entry name" value="TPR-like"/>
    <property type="match status" value="2"/>
</dbReference>
<evidence type="ECO:0000256" key="8">
    <source>
        <dbReference type="PROSITE-ProRule" id="PRU00339"/>
    </source>
</evidence>
<dbReference type="Gene3D" id="3.30.565.10">
    <property type="entry name" value="Histidine kinase-like ATPase, C-terminal domain"/>
    <property type="match status" value="1"/>
</dbReference>
<dbReference type="InterPro" id="IPR036890">
    <property type="entry name" value="HATPase_C_sf"/>
</dbReference>
<keyword evidence="7" id="KW-0067">ATP-binding</keyword>
<keyword evidence="12" id="KW-1185">Reference proteome</keyword>
<dbReference type="Pfam" id="PF02518">
    <property type="entry name" value="HATPase_c"/>
    <property type="match status" value="1"/>
</dbReference>
<dbReference type="EC" id="2.7.13.3" evidence="2"/>
<keyword evidence="3" id="KW-0597">Phosphoprotein</keyword>
<dbReference type="PANTHER" id="PTHR41523">
    <property type="entry name" value="TWO-COMPONENT SYSTEM SENSOR PROTEIN"/>
    <property type="match status" value="1"/>
</dbReference>
<dbReference type="AlphaFoldDB" id="A0A239AYC3"/>
<dbReference type="PROSITE" id="PS50109">
    <property type="entry name" value="HIS_KIN"/>
    <property type="match status" value="1"/>
</dbReference>
<dbReference type="Pfam" id="PF07568">
    <property type="entry name" value="HisKA_2"/>
    <property type="match status" value="1"/>
</dbReference>
<evidence type="ECO:0000313" key="11">
    <source>
        <dbReference type="EMBL" id="SNS00024.1"/>
    </source>
</evidence>
<dbReference type="InterPro" id="IPR011495">
    <property type="entry name" value="Sig_transdc_His_kin_sub2_dim/P"/>
</dbReference>
<dbReference type="Gene3D" id="1.25.40.10">
    <property type="entry name" value="Tetratricopeptide repeat domain"/>
    <property type="match status" value="2"/>
</dbReference>
<evidence type="ECO:0000256" key="5">
    <source>
        <dbReference type="ARBA" id="ARBA00022741"/>
    </source>
</evidence>
<accession>A0A239AYC3</accession>
<comment type="catalytic activity">
    <reaction evidence="1">
        <text>ATP + protein L-histidine = ADP + protein N-phospho-L-histidine.</text>
        <dbReference type="EC" id="2.7.13.3"/>
    </reaction>
</comment>
<organism evidence="11 12">
    <name type="scientific">Hymenobacter mucosus</name>
    <dbReference type="NCBI Taxonomy" id="1411120"/>
    <lineage>
        <taxon>Bacteria</taxon>
        <taxon>Pseudomonadati</taxon>
        <taxon>Bacteroidota</taxon>
        <taxon>Cytophagia</taxon>
        <taxon>Cytophagales</taxon>
        <taxon>Hymenobacteraceae</taxon>
        <taxon>Hymenobacter</taxon>
    </lineage>
</organism>
<evidence type="ECO:0000313" key="12">
    <source>
        <dbReference type="Proteomes" id="UP000198310"/>
    </source>
</evidence>
<dbReference type="InterPro" id="IPR011990">
    <property type="entry name" value="TPR-like_helical_dom_sf"/>
</dbReference>
<keyword evidence="4" id="KW-0808">Transferase</keyword>
<dbReference type="Proteomes" id="UP000198310">
    <property type="component" value="Unassembled WGS sequence"/>
</dbReference>
<gene>
    <name evidence="11" type="ORF">SAMN06269173_1169</name>
</gene>
<feature type="repeat" description="TPR" evidence="8">
    <location>
        <begin position="93"/>
        <end position="126"/>
    </location>
</feature>
<dbReference type="SMART" id="SM00028">
    <property type="entry name" value="TPR"/>
    <property type="match status" value="4"/>
</dbReference>
<dbReference type="PANTHER" id="PTHR41523:SF8">
    <property type="entry name" value="ETHYLENE RESPONSE SENSOR PROTEIN"/>
    <property type="match status" value="1"/>
</dbReference>
<keyword evidence="9" id="KW-1133">Transmembrane helix</keyword>
<feature type="domain" description="Histidine kinase" evidence="10">
    <location>
        <begin position="438"/>
        <end position="629"/>
    </location>
</feature>
<keyword evidence="8" id="KW-0802">TPR repeat</keyword>
<keyword evidence="9" id="KW-0812">Transmembrane</keyword>
<evidence type="ECO:0000256" key="1">
    <source>
        <dbReference type="ARBA" id="ARBA00000085"/>
    </source>
</evidence>
<dbReference type="SMART" id="SM00387">
    <property type="entry name" value="HATPase_c"/>
    <property type="match status" value="1"/>
</dbReference>
<dbReference type="Pfam" id="PF13374">
    <property type="entry name" value="TPR_10"/>
    <property type="match status" value="1"/>
</dbReference>
<dbReference type="InterPro" id="IPR019734">
    <property type="entry name" value="TPR_rpt"/>
</dbReference>
<evidence type="ECO:0000256" key="7">
    <source>
        <dbReference type="ARBA" id="ARBA00022840"/>
    </source>
</evidence>
<evidence type="ECO:0000256" key="4">
    <source>
        <dbReference type="ARBA" id="ARBA00022679"/>
    </source>
</evidence>
<proteinExistence type="predicted"/>
<evidence type="ECO:0000256" key="6">
    <source>
        <dbReference type="ARBA" id="ARBA00022777"/>
    </source>
</evidence>
<keyword evidence="5" id="KW-0547">Nucleotide-binding</keyword>
<keyword evidence="9" id="KW-0472">Membrane</keyword>